<keyword evidence="1" id="KW-0472">Membrane</keyword>
<feature type="transmembrane region" description="Helical" evidence="1">
    <location>
        <begin position="43"/>
        <end position="61"/>
    </location>
</feature>
<proteinExistence type="predicted"/>
<dbReference type="EMBL" id="JAVRHR010000001">
    <property type="protein sequence ID" value="MDT0606852.1"/>
    <property type="molecule type" value="Genomic_DNA"/>
</dbReference>
<reference evidence="2 3" key="1">
    <citation type="submission" date="2023-09" db="EMBL/GenBank/DDBJ databases">
        <authorList>
            <person name="Rey-Velasco X."/>
        </authorList>
    </citation>
    <scope>NUCLEOTIDE SEQUENCE [LARGE SCALE GENOMIC DNA]</scope>
    <source>
        <strain evidence="2 3">F388</strain>
    </source>
</reference>
<evidence type="ECO:0000313" key="3">
    <source>
        <dbReference type="Proteomes" id="UP001255246"/>
    </source>
</evidence>
<feature type="transmembrane region" description="Helical" evidence="1">
    <location>
        <begin position="95"/>
        <end position="113"/>
    </location>
</feature>
<evidence type="ECO:0000256" key="1">
    <source>
        <dbReference type="SAM" id="Phobius"/>
    </source>
</evidence>
<gene>
    <name evidence="2" type="ORF">RM706_07415</name>
</gene>
<sequence>MKRKLVAALFIGIALVLGVLFYMALDFPLGIDGYFKPSFYNQLGPLAISIELLYAGYCLFVKHPKTNFVLAVFAFTALLDPLFSLTGLFTTSVPLYASILFVLFALVALWLAFTNTFNLGRISFLAAFGSFILGSVVELFFNLWMS</sequence>
<evidence type="ECO:0000313" key="2">
    <source>
        <dbReference type="EMBL" id="MDT0606852.1"/>
    </source>
</evidence>
<name>A0ABU3A9H4_9FLAO</name>
<protein>
    <submittedName>
        <fullName evidence="2">Uncharacterized protein</fullName>
    </submittedName>
</protein>
<keyword evidence="3" id="KW-1185">Reference proteome</keyword>
<feature type="transmembrane region" description="Helical" evidence="1">
    <location>
        <begin position="68"/>
        <end position="89"/>
    </location>
</feature>
<feature type="transmembrane region" description="Helical" evidence="1">
    <location>
        <begin position="125"/>
        <end position="145"/>
    </location>
</feature>
<keyword evidence="1" id="KW-0812">Transmembrane</keyword>
<dbReference type="Proteomes" id="UP001255246">
    <property type="component" value="Unassembled WGS sequence"/>
</dbReference>
<comment type="caution">
    <text evidence="2">The sequence shown here is derived from an EMBL/GenBank/DDBJ whole genome shotgun (WGS) entry which is preliminary data.</text>
</comment>
<feature type="transmembrane region" description="Helical" evidence="1">
    <location>
        <begin position="5"/>
        <end position="23"/>
    </location>
</feature>
<accession>A0ABU3A9H4</accession>
<dbReference type="RefSeq" id="WP_311350395.1">
    <property type="nucleotide sequence ID" value="NZ_JAVRHR010000001.1"/>
</dbReference>
<keyword evidence="1" id="KW-1133">Transmembrane helix</keyword>
<organism evidence="2 3">
    <name type="scientific">Croceitalea rosinachiae</name>
    <dbReference type="NCBI Taxonomy" id="3075596"/>
    <lineage>
        <taxon>Bacteria</taxon>
        <taxon>Pseudomonadati</taxon>
        <taxon>Bacteroidota</taxon>
        <taxon>Flavobacteriia</taxon>
        <taxon>Flavobacteriales</taxon>
        <taxon>Flavobacteriaceae</taxon>
        <taxon>Croceitalea</taxon>
    </lineage>
</organism>